<sequence>MADRPPSAAGAALATTAGSSLPGHGDDDYNDSILSSSSSASAVTPAASSSDADAHSRSESHSHARSHSHPHYRSHRHHHHGSSSHRHSHNTGSYADTDTDADDRSDSSNRAADDNTGNSDSSLELRQADAHDPPPEQDSWETRVVQTIELVQVVDTSGKPLSTSTNYVEPNTVVIDRESGETVAIPPPDPVNTAPAASPEASEDGPPAQSPPSPPVTHSTTTTQPDPEPEPEPTQSNASVGSDSSSQSPLVPAPSAPPPLPSGGHHNNTIPKNATVLSEPQSGSSRRKSSTPSTLSYTSTTDKESTSSYSKTTYESTYTSWTAEPTTTSEVGGWVAGPEGEAGTTQNSNSESGGGGGGGGVVLSEQQKHIVGGVVGSCAGLAFLVLLVFMALKYKRRRNEVQELIGDQGIRARELAGSRGSGGDGGSGAAGAMVERSNAKPFSVPAALASLAGRRFHPPPSPPAAAGESGFVRVSGRKLPSVLQHGGDGYTDPRESVMSGASDYYRGSQAFDPGSESHRLALGAPMRPVSGVPVMRMGPGRTPVTEQNPFADPFADPPSPTSPPPPPDALGRSLGSQDGSRVSASRFQENI</sequence>
<keyword evidence="2" id="KW-1133">Transmembrane helix</keyword>
<organism evidence="3 4">
    <name type="scientific">Hapsidospora chrysogenum (strain ATCC 11550 / CBS 779.69 / DSM 880 / IAM 14645 / JCM 23072 / IMI 49137)</name>
    <name type="common">Acremonium chrysogenum</name>
    <dbReference type="NCBI Taxonomy" id="857340"/>
    <lineage>
        <taxon>Eukaryota</taxon>
        <taxon>Fungi</taxon>
        <taxon>Dikarya</taxon>
        <taxon>Ascomycota</taxon>
        <taxon>Pezizomycotina</taxon>
        <taxon>Sordariomycetes</taxon>
        <taxon>Hypocreomycetidae</taxon>
        <taxon>Hypocreales</taxon>
        <taxon>Bionectriaceae</taxon>
        <taxon>Hapsidospora</taxon>
    </lineage>
</organism>
<accession>A0A086TDY7</accession>
<feature type="compositionally biased region" description="Basic and acidic residues" evidence="1">
    <location>
        <begin position="52"/>
        <end position="62"/>
    </location>
</feature>
<feature type="region of interest" description="Disordered" evidence="1">
    <location>
        <begin position="528"/>
        <end position="591"/>
    </location>
</feature>
<feature type="compositionally biased region" description="Polar residues" evidence="1">
    <location>
        <begin position="159"/>
        <end position="169"/>
    </location>
</feature>
<feature type="compositionally biased region" description="Low complexity" evidence="1">
    <location>
        <begin position="216"/>
        <end position="225"/>
    </location>
</feature>
<evidence type="ECO:0000313" key="3">
    <source>
        <dbReference type="EMBL" id="KFH47569.1"/>
    </source>
</evidence>
<feature type="compositionally biased region" description="Polar residues" evidence="1">
    <location>
        <begin position="265"/>
        <end position="276"/>
    </location>
</feature>
<keyword evidence="2" id="KW-0812">Transmembrane</keyword>
<evidence type="ECO:0000256" key="1">
    <source>
        <dbReference type="SAM" id="MobiDB-lite"/>
    </source>
</evidence>
<feature type="compositionally biased region" description="Polar residues" evidence="1">
    <location>
        <begin position="321"/>
        <end position="330"/>
    </location>
</feature>
<dbReference type="CDD" id="cd12087">
    <property type="entry name" value="TM_EGFR-like"/>
    <property type="match status" value="1"/>
</dbReference>
<feature type="compositionally biased region" description="Pro residues" evidence="1">
    <location>
        <begin position="251"/>
        <end position="261"/>
    </location>
</feature>
<keyword evidence="4" id="KW-1185">Reference proteome</keyword>
<evidence type="ECO:0000256" key="2">
    <source>
        <dbReference type="SAM" id="Phobius"/>
    </source>
</evidence>
<feature type="compositionally biased region" description="Pro residues" evidence="1">
    <location>
        <begin position="555"/>
        <end position="568"/>
    </location>
</feature>
<evidence type="ECO:0000313" key="4">
    <source>
        <dbReference type="Proteomes" id="UP000029964"/>
    </source>
</evidence>
<feature type="region of interest" description="Disordered" evidence="1">
    <location>
        <begin position="1"/>
        <end position="360"/>
    </location>
</feature>
<gene>
    <name evidence="3" type="ORF">ACRE_015610</name>
</gene>
<feature type="transmembrane region" description="Helical" evidence="2">
    <location>
        <begin position="370"/>
        <end position="392"/>
    </location>
</feature>
<dbReference type="HOGENOM" id="CLU_022723_1_0_1"/>
<feature type="compositionally biased region" description="Polar residues" evidence="1">
    <location>
        <begin position="574"/>
        <end position="591"/>
    </location>
</feature>
<proteinExistence type="predicted"/>
<reference evidence="4" key="1">
    <citation type="journal article" date="2014" name="Genome Announc.">
        <title>Genome sequence and annotation of Acremonium chrysogenum, producer of the beta-lactam antibiotic cephalosporin C.</title>
        <authorList>
            <person name="Terfehr D."/>
            <person name="Dahlmann T.A."/>
            <person name="Specht T."/>
            <person name="Zadra I."/>
            <person name="Kuernsteiner H."/>
            <person name="Kueck U."/>
        </authorList>
    </citation>
    <scope>NUCLEOTIDE SEQUENCE [LARGE SCALE GENOMIC DNA]</scope>
    <source>
        <strain evidence="4">ATCC 11550 / CBS 779.69 / DSM 880 / IAM 14645 / JCM 23072 / IMI 49137</strain>
    </source>
</reference>
<comment type="caution">
    <text evidence="3">The sequence shown here is derived from an EMBL/GenBank/DDBJ whole genome shotgun (WGS) entry which is preliminary data.</text>
</comment>
<feature type="compositionally biased region" description="Basic residues" evidence="1">
    <location>
        <begin position="63"/>
        <end position="89"/>
    </location>
</feature>
<feature type="compositionally biased region" description="Basic and acidic residues" evidence="1">
    <location>
        <begin position="102"/>
        <end position="113"/>
    </location>
</feature>
<feature type="compositionally biased region" description="Low complexity" evidence="1">
    <location>
        <begin position="1"/>
        <end position="22"/>
    </location>
</feature>
<dbReference type="EMBL" id="JPKY01000008">
    <property type="protein sequence ID" value="KFH47569.1"/>
    <property type="molecule type" value="Genomic_DNA"/>
</dbReference>
<dbReference type="OrthoDB" id="5421784at2759"/>
<feature type="compositionally biased region" description="Low complexity" evidence="1">
    <location>
        <begin position="278"/>
        <end position="320"/>
    </location>
</feature>
<name>A0A086TDY7_HAPC1</name>
<feature type="compositionally biased region" description="Low complexity" evidence="1">
    <location>
        <begin position="35"/>
        <end position="51"/>
    </location>
</feature>
<keyword evidence="2" id="KW-0472">Membrane</keyword>
<dbReference type="AlphaFoldDB" id="A0A086TDY7"/>
<dbReference type="Proteomes" id="UP000029964">
    <property type="component" value="Unassembled WGS sequence"/>
</dbReference>
<dbReference type="STRING" id="857340.A0A086TDY7"/>
<protein>
    <submittedName>
        <fullName evidence="3">Uncharacterized protein</fullName>
    </submittedName>
</protein>